<protein>
    <submittedName>
        <fullName evidence="1">Uncharacterized protein</fullName>
    </submittedName>
</protein>
<dbReference type="Proteomes" id="UP000646827">
    <property type="component" value="Unassembled WGS sequence"/>
</dbReference>
<sequence>YLSSLSCSPFNERDLNKTDEIMKKLKHVTVEILQIC</sequence>
<organism evidence="1 2">
    <name type="scientific">Circinella minor</name>
    <dbReference type="NCBI Taxonomy" id="1195481"/>
    <lineage>
        <taxon>Eukaryota</taxon>
        <taxon>Fungi</taxon>
        <taxon>Fungi incertae sedis</taxon>
        <taxon>Mucoromycota</taxon>
        <taxon>Mucoromycotina</taxon>
        <taxon>Mucoromycetes</taxon>
        <taxon>Mucorales</taxon>
        <taxon>Lichtheimiaceae</taxon>
        <taxon>Circinella</taxon>
    </lineage>
</organism>
<comment type="caution">
    <text evidence="1">The sequence shown here is derived from an EMBL/GenBank/DDBJ whole genome shotgun (WGS) entry which is preliminary data.</text>
</comment>
<dbReference type="EMBL" id="JAEPRB010000112">
    <property type="protein sequence ID" value="KAG2221343.1"/>
    <property type="molecule type" value="Genomic_DNA"/>
</dbReference>
<accession>A0A8H7S396</accession>
<feature type="non-terminal residue" evidence="1">
    <location>
        <position position="1"/>
    </location>
</feature>
<dbReference type="AlphaFoldDB" id="A0A8H7S396"/>
<evidence type="ECO:0000313" key="1">
    <source>
        <dbReference type="EMBL" id="KAG2221343.1"/>
    </source>
</evidence>
<name>A0A8H7S396_9FUNG</name>
<dbReference type="OrthoDB" id="2286136at2759"/>
<evidence type="ECO:0000313" key="2">
    <source>
        <dbReference type="Proteomes" id="UP000646827"/>
    </source>
</evidence>
<keyword evidence="2" id="KW-1185">Reference proteome</keyword>
<reference evidence="1 2" key="1">
    <citation type="submission" date="2020-12" db="EMBL/GenBank/DDBJ databases">
        <title>Metabolic potential, ecology and presence of endohyphal bacteria is reflected in genomic diversity of Mucoromycotina.</title>
        <authorList>
            <person name="Muszewska A."/>
            <person name="Okrasinska A."/>
            <person name="Steczkiewicz K."/>
            <person name="Drgas O."/>
            <person name="Orlowska M."/>
            <person name="Perlinska-Lenart U."/>
            <person name="Aleksandrzak-Piekarczyk T."/>
            <person name="Szatraj K."/>
            <person name="Zielenkiewicz U."/>
            <person name="Pilsyk S."/>
            <person name="Malc E."/>
            <person name="Mieczkowski P."/>
            <person name="Kruszewska J.S."/>
            <person name="Biernat P."/>
            <person name="Pawlowska J."/>
        </authorList>
    </citation>
    <scope>NUCLEOTIDE SEQUENCE [LARGE SCALE GENOMIC DNA]</scope>
    <source>
        <strain evidence="1 2">CBS 142.35</strain>
    </source>
</reference>
<proteinExistence type="predicted"/>
<gene>
    <name evidence="1" type="ORF">INT45_014027</name>
</gene>